<dbReference type="PROSITE" id="PS00894">
    <property type="entry name" value="HTH_DEOR_1"/>
    <property type="match status" value="1"/>
</dbReference>
<dbReference type="SMART" id="SM00420">
    <property type="entry name" value="HTH_DEOR"/>
    <property type="match status" value="1"/>
</dbReference>
<accession>A0A3E3I8U1</accession>
<dbReference type="GO" id="GO:0003677">
    <property type="term" value="F:DNA binding"/>
    <property type="evidence" value="ECO:0007669"/>
    <property type="project" value="UniProtKB-KW"/>
</dbReference>
<dbReference type="Pfam" id="PF08220">
    <property type="entry name" value="HTH_DeoR"/>
    <property type="match status" value="1"/>
</dbReference>
<dbReference type="SUPFAM" id="SSF100950">
    <property type="entry name" value="NagB/RpiA/CoA transferase-like"/>
    <property type="match status" value="1"/>
</dbReference>
<evidence type="ECO:0000256" key="3">
    <source>
        <dbReference type="ARBA" id="ARBA00023163"/>
    </source>
</evidence>
<name>A0A3E3I8U1_9FIRM</name>
<dbReference type="InterPro" id="IPR037171">
    <property type="entry name" value="NagB/RpiA_transferase-like"/>
</dbReference>
<dbReference type="PROSITE" id="PS51000">
    <property type="entry name" value="HTH_DEOR_2"/>
    <property type="match status" value="1"/>
</dbReference>
<dbReference type="Proteomes" id="UP000260812">
    <property type="component" value="Unassembled WGS sequence"/>
</dbReference>
<dbReference type="Pfam" id="PF00455">
    <property type="entry name" value="DeoRC"/>
    <property type="match status" value="1"/>
</dbReference>
<dbReference type="Gene3D" id="1.10.10.10">
    <property type="entry name" value="Winged helix-like DNA-binding domain superfamily/Winged helix DNA-binding domain"/>
    <property type="match status" value="1"/>
</dbReference>
<dbReference type="PANTHER" id="PTHR30363:SF44">
    <property type="entry name" value="AGA OPERON TRANSCRIPTIONAL REPRESSOR-RELATED"/>
    <property type="match status" value="1"/>
</dbReference>
<dbReference type="InterPro" id="IPR001034">
    <property type="entry name" value="DeoR_HTH"/>
</dbReference>
<dbReference type="Gene3D" id="3.40.50.1360">
    <property type="match status" value="1"/>
</dbReference>
<dbReference type="InterPro" id="IPR014036">
    <property type="entry name" value="DeoR-like_C"/>
</dbReference>
<dbReference type="AlphaFoldDB" id="A0A3E3I8U1"/>
<keyword evidence="1" id="KW-0805">Transcription regulation</keyword>
<evidence type="ECO:0000256" key="1">
    <source>
        <dbReference type="ARBA" id="ARBA00023015"/>
    </source>
</evidence>
<reference evidence="5" key="1">
    <citation type="submission" date="2018-08" db="EMBL/GenBank/DDBJ databases">
        <title>A genome reference for cultivated species of the human gut microbiota.</title>
        <authorList>
            <person name="Zou Y."/>
            <person name="Xue W."/>
            <person name="Luo G."/>
        </authorList>
    </citation>
    <scope>NUCLEOTIDE SEQUENCE [LARGE SCALE GENOMIC DNA]</scope>
    <source>
        <strain evidence="5">TF05-5AC</strain>
    </source>
</reference>
<comment type="caution">
    <text evidence="5">The sequence shown here is derived from an EMBL/GenBank/DDBJ whole genome shotgun (WGS) entry which is preliminary data.</text>
</comment>
<feature type="domain" description="HTH deoR-type" evidence="4">
    <location>
        <begin position="11"/>
        <end position="66"/>
    </location>
</feature>
<dbReference type="InterPro" id="IPR018356">
    <property type="entry name" value="Tscrpt_reg_HTH_DeoR_CS"/>
</dbReference>
<dbReference type="InterPro" id="IPR036388">
    <property type="entry name" value="WH-like_DNA-bd_sf"/>
</dbReference>
<dbReference type="EMBL" id="QVLV01000003">
    <property type="protein sequence ID" value="RGE63486.1"/>
    <property type="molecule type" value="Genomic_DNA"/>
</dbReference>
<proteinExistence type="predicted"/>
<dbReference type="InterPro" id="IPR050313">
    <property type="entry name" value="Carb_Metab_HTH_regulators"/>
</dbReference>
<dbReference type="PANTHER" id="PTHR30363">
    <property type="entry name" value="HTH-TYPE TRANSCRIPTIONAL REGULATOR SRLR-RELATED"/>
    <property type="match status" value="1"/>
</dbReference>
<dbReference type="SMART" id="SM01134">
    <property type="entry name" value="DeoRC"/>
    <property type="match status" value="1"/>
</dbReference>
<dbReference type="GO" id="GO:0003700">
    <property type="term" value="F:DNA-binding transcription factor activity"/>
    <property type="evidence" value="ECO:0007669"/>
    <property type="project" value="InterPro"/>
</dbReference>
<protein>
    <submittedName>
        <fullName evidence="5">DeoR/GlpR transcriptional regulator</fullName>
    </submittedName>
</protein>
<evidence type="ECO:0000256" key="2">
    <source>
        <dbReference type="ARBA" id="ARBA00023125"/>
    </source>
</evidence>
<dbReference type="InterPro" id="IPR036390">
    <property type="entry name" value="WH_DNA-bd_sf"/>
</dbReference>
<keyword evidence="3" id="KW-0804">Transcription</keyword>
<dbReference type="PRINTS" id="PR00037">
    <property type="entry name" value="HTHLACR"/>
</dbReference>
<dbReference type="RefSeq" id="WP_117544083.1">
    <property type="nucleotide sequence ID" value="NZ_QVLV01000003.1"/>
</dbReference>
<sequence>MGITGDDGIFAEERKKMIVDFVNRNTKATVNELCERFSVSSATIRNDLRELAEYGLLERTHGGALQKSSVNYELNTIEKEVIRVEQKKAIARAALKYIKEGASIALDAGTTCLEVAKLLAPFRELTVVTHDLNIASCLDNSTDVSVIIAGGQLRKGFHYTIGDLAQNALKDLNVDVAFIAVNGIHCEKGMSTPKFETGTIKRVLMNNAKQVIVLADRDKINFVSFAKFADLDEADVIITDSGADEVFVENARMKGIKVELA</sequence>
<dbReference type="SUPFAM" id="SSF46785">
    <property type="entry name" value="Winged helix' DNA-binding domain"/>
    <property type="match status" value="1"/>
</dbReference>
<gene>
    <name evidence="5" type="ORF">DXC51_05895</name>
</gene>
<keyword evidence="6" id="KW-1185">Reference proteome</keyword>
<dbReference type="GeneID" id="97986423"/>
<evidence type="ECO:0000259" key="4">
    <source>
        <dbReference type="PROSITE" id="PS51000"/>
    </source>
</evidence>
<evidence type="ECO:0000313" key="5">
    <source>
        <dbReference type="EMBL" id="RGE63486.1"/>
    </source>
</evidence>
<organism evidence="5 6">
    <name type="scientific">Eisenbergiella massiliensis</name>
    <dbReference type="NCBI Taxonomy" id="1720294"/>
    <lineage>
        <taxon>Bacteria</taxon>
        <taxon>Bacillati</taxon>
        <taxon>Bacillota</taxon>
        <taxon>Clostridia</taxon>
        <taxon>Lachnospirales</taxon>
        <taxon>Lachnospiraceae</taxon>
        <taxon>Eisenbergiella</taxon>
    </lineage>
</organism>
<evidence type="ECO:0000313" key="6">
    <source>
        <dbReference type="Proteomes" id="UP000260812"/>
    </source>
</evidence>
<keyword evidence="2" id="KW-0238">DNA-binding</keyword>